<protein>
    <submittedName>
        <fullName evidence="2">Helix-turn-helix domain-containing protein</fullName>
    </submittedName>
</protein>
<dbReference type="InterPro" id="IPR036390">
    <property type="entry name" value="WH_DNA-bd_sf"/>
</dbReference>
<accession>A0ABY5Z781</accession>
<dbReference type="InterPro" id="IPR011991">
    <property type="entry name" value="ArsR-like_HTH"/>
</dbReference>
<dbReference type="SUPFAM" id="SSF46785">
    <property type="entry name" value="Winged helix' DNA-binding domain"/>
    <property type="match status" value="1"/>
</dbReference>
<dbReference type="InterPro" id="IPR036388">
    <property type="entry name" value="WH-like_DNA-bd_sf"/>
</dbReference>
<dbReference type="Gene3D" id="1.10.10.10">
    <property type="entry name" value="Winged helix-like DNA-binding domain superfamily/Winged helix DNA-binding domain"/>
    <property type="match status" value="1"/>
</dbReference>
<gene>
    <name evidence="2" type="ORF">Drose_37215</name>
</gene>
<feature type="compositionally biased region" description="Pro residues" evidence="1">
    <location>
        <begin position="157"/>
        <end position="169"/>
    </location>
</feature>
<evidence type="ECO:0000313" key="3">
    <source>
        <dbReference type="Proteomes" id="UP001058271"/>
    </source>
</evidence>
<dbReference type="Proteomes" id="UP001058271">
    <property type="component" value="Chromosome"/>
</dbReference>
<feature type="region of interest" description="Disordered" evidence="1">
    <location>
        <begin position="153"/>
        <end position="175"/>
    </location>
</feature>
<sequence length="246" mass="24834">MRPGPSGETIDTPRHRALGSANRVAILRLVRASEAGLTGAEVVERTGLHPSTVRVHLERLVEAGLLVKARASGGAPGRPAWRYRGAAAEPAPAPYRTLAAALLEHLAGAGGGAPAAAAAGQAWGRRLATTVAGSAGNSAEPATVVVDVLTQLGFDPQPAPSPSAPPGDGTPPGDTAVEVHLRTCPFLDLVGQHPDVMCGLHAGMISGVLHTAGAPDGQSVLEPFGAPAACVVRLRLPDPTVPGDRP</sequence>
<name>A0ABY5Z781_9ACTN</name>
<dbReference type="EMBL" id="CP073721">
    <property type="protein sequence ID" value="UWZ36588.1"/>
    <property type="molecule type" value="Genomic_DNA"/>
</dbReference>
<dbReference type="Pfam" id="PF12840">
    <property type="entry name" value="HTH_20"/>
    <property type="match status" value="1"/>
</dbReference>
<organism evidence="2 3">
    <name type="scientific">Dactylosporangium roseum</name>
    <dbReference type="NCBI Taxonomy" id="47989"/>
    <lineage>
        <taxon>Bacteria</taxon>
        <taxon>Bacillati</taxon>
        <taxon>Actinomycetota</taxon>
        <taxon>Actinomycetes</taxon>
        <taxon>Micromonosporales</taxon>
        <taxon>Micromonosporaceae</taxon>
        <taxon>Dactylosporangium</taxon>
    </lineage>
</organism>
<evidence type="ECO:0000256" key="1">
    <source>
        <dbReference type="SAM" id="MobiDB-lite"/>
    </source>
</evidence>
<keyword evidence="3" id="KW-1185">Reference proteome</keyword>
<proteinExistence type="predicted"/>
<evidence type="ECO:0000313" key="2">
    <source>
        <dbReference type="EMBL" id="UWZ36588.1"/>
    </source>
</evidence>
<reference evidence="2" key="1">
    <citation type="submission" date="2021-04" db="EMBL/GenBank/DDBJ databases">
        <title>Biosynthetic gene clusters of Dactylosporangioum roseum.</title>
        <authorList>
            <person name="Hartkoorn R.C."/>
            <person name="Beaudoing E."/>
            <person name="Hot D."/>
            <person name="Moureu S."/>
        </authorList>
    </citation>
    <scope>NUCLEOTIDE SEQUENCE</scope>
    <source>
        <strain evidence="2">NRRL B-16295</strain>
    </source>
</reference>
<dbReference type="CDD" id="cd00090">
    <property type="entry name" value="HTH_ARSR"/>
    <property type="match status" value="1"/>
</dbReference>
<dbReference type="RefSeq" id="WP_260725928.1">
    <property type="nucleotide sequence ID" value="NZ_BAAABS010000014.1"/>
</dbReference>